<evidence type="ECO:0000256" key="4">
    <source>
        <dbReference type="ARBA" id="ARBA00022729"/>
    </source>
</evidence>
<evidence type="ECO:0000313" key="14">
    <source>
        <dbReference type="Ensembl" id="ENSMODP00000057617.1"/>
    </source>
</evidence>
<dbReference type="PANTHER" id="PTHR11738:SF179">
    <property type="entry name" value="LEUKOCYTE IMMUNOGLOBULIN-LIKE RECEPTOR SUBFAMILY A MEMBER 5"/>
    <property type="match status" value="1"/>
</dbReference>
<evidence type="ECO:0000256" key="11">
    <source>
        <dbReference type="SAM" id="MobiDB-lite"/>
    </source>
</evidence>
<protein>
    <submittedName>
        <fullName evidence="14">Leukocyte immunoglobulin-like receptor subfamily A member 5</fullName>
    </submittedName>
</protein>
<evidence type="ECO:0000256" key="1">
    <source>
        <dbReference type="ARBA" id="ARBA00004162"/>
    </source>
</evidence>
<dbReference type="Pfam" id="PF13895">
    <property type="entry name" value="Ig_2"/>
    <property type="match status" value="1"/>
</dbReference>
<keyword evidence="10" id="KW-0393">Immunoglobulin domain</keyword>
<keyword evidence="8" id="KW-1015">Disulfide bond</keyword>
<dbReference type="GO" id="GO:0005886">
    <property type="term" value="C:plasma membrane"/>
    <property type="evidence" value="ECO:0000318"/>
    <property type="project" value="GO_Central"/>
</dbReference>
<dbReference type="InParanoid" id="A0A5F8HEK5"/>
<dbReference type="GO" id="GO:0002764">
    <property type="term" value="P:immune response-regulating signaling pathway"/>
    <property type="evidence" value="ECO:0000318"/>
    <property type="project" value="GO_Central"/>
</dbReference>
<reference evidence="14" key="3">
    <citation type="submission" date="2025-09" db="UniProtKB">
        <authorList>
            <consortium name="Ensembl"/>
        </authorList>
    </citation>
    <scope>IDENTIFICATION</scope>
</reference>
<sequence length="295" mass="32756">MPGSLAALLCLGLCLSQSVKAYKERLPKPSLWAVPGPVIPWGKPTIIRCQGTEDAHKYVLEKDGGMELRDMLEVAGPWKEAEFFISNTRAESGGQYRCQYSSKNVWSEFSDPLELTVTGLYPKPSFSVIPVSILDPGEDVTFHCESQMASDKFIFYKTTGANAPHMLSSSDHGADFPILSVTPSHGGTYQCYTFDDDYPYLWSIPSDIILLKVSDSQRRGSSDVDSDYDSVPQQLTFTSLRLVIVGVTLAILGILLNEAWHSRAAAYNPKEKPKQPERQSELWMDGPIEDSPKRP</sequence>
<accession>A0A5F8HEK5</accession>
<dbReference type="InterPro" id="IPR050412">
    <property type="entry name" value="Ig-like_Receptors_ImmuneReg"/>
</dbReference>
<keyword evidence="6" id="KW-1133">Transmembrane helix</keyword>
<evidence type="ECO:0000256" key="6">
    <source>
        <dbReference type="ARBA" id="ARBA00022989"/>
    </source>
</evidence>
<feature type="signal peptide" evidence="12">
    <location>
        <begin position="1"/>
        <end position="21"/>
    </location>
</feature>
<dbReference type="FunFam" id="2.60.40.10:FF:000049">
    <property type="entry name" value="Leukocyte immunoglobulin-like receptor subfamily B member 1"/>
    <property type="match status" value="2"/>
</dbReference>
<dbReference type="RefSeq" id="XP_007492693.1">
    <property type="nucleotide sequence ID" value="XM_007492631.3"/>
</dbReference>
<dbReference type="InterPro" id="IPR036179">
    <property type="entry name" value="Ig-like_dom_sf"/>
</dbReference>
<dbReference type="PANTHER" id="PTHR11738">
    <property type="entry name" value="MHC CLASS I NK CELL RECEPTOR"/>
    <property type="match status" value="1"/>
</dbReference>
<keyword evidence="3" id="KW-0812">Transmembrane</keyword>
<evidence type="ECO:0000256" key="2">
    <source>
        <dbReference type="ARBA" id="ARBA00022475"/>
    </source>
</evidence>
<dbReference type="Gene3D" id="2.60.40.10">
    <property type="entry name" value="Immunoglobulins"/>
    <property type="match status" value="2"/>
</dbReference>
<evidence type="ECO:0000259" key="13">
    <source>
        <dbReference type="SMART" id="SM00409"/>
    </source>
</evidence>
<evidence type="ECO:0000256" key="8">
    <source>
        <dbReference type="ARBA" id="ARBA00023157"/>
    </source>
</evidence>
<feature type="region of interest" description="Disordered" evidence="11">
    <location>
        <begin position="267"/>
        <end position="295"/>
    </location>
</feature>
<evidence type="ECO:0000256" key="3">
    <source>
        <dbReference type="ARBA" id="ARBA00022692"/>
    </source>
</evidence>
<dbReference type="Ensembl" id="ENSMODT00000087048.1">
    <property type="protein sequence ID" value="ENSMODP00000057617.1"/>
    <property type="gene ID" value="ENSMODG00000047109.1"/>
</dbReference>
<keyword evidence="15" id="KW-1185">Reference proteome</keyword>
<proteinExistence type="predicted"/>
<dbReference type="OMA" id="WISCESH"/>
<keyword evidence="4 12" id="KW-0732">Signal</keyword>
<dbReference type="InterPro" id="IPR003599">
    <property type="entry name" value="Ig_sub"/>
</dbReference>
<dbReference type="SMART" id="SM00409">
    <property type="entry name" value="IG"/>
    <property type="match status" value="2"/>
</dbReference>
<dbReference type="GeneTree" id="ENSGT01100000263478"/>
<dbReference type="AlphaFoldDB" id="A0A5F8HEK5"/>
<evidence type="ECO:0000256" key="5">
    <source>
        <dbReference type="ARBA" id="ARBA00022737"/>
    </source>
</evidence>
<keyword evidence="9" id="KW-0325">Glycoprotein</keyword>
<evidence type="ECO:0000256" key="7">
    <source>
        <dbReference type="ARBA" id="ARBA00023136"/>
    </source>
</evidence>
<evidence type="ECO:0000256" key="9">
    <source>
        <dbReference type="ARBA" id="ARBA00023180"/>
    </source>
</evidence>
<keyword evidence="7" id="KW-0472">Membrane</keyword>
<reference evidence="14 15" key="1">
    <citation type="journal article" date="2007" name="Nature">
        <title>Genome of the marsupial Monodelphis domestica reveals innovation in non-coding sequences.</title>
        <authorList>
            <person name="Mikkelsen T.S."/>
            <person name="Wakefield M.J."/>
            <person name="Aken B."/>
            <person name="Amemiya C.T."/>
            <person name="Chang J.L."/>
            <person name="Duke S."/>
            <person name="Garber M."/>
            <person name="Gentles A.J."/>
            <person name="Goodstadt L."/>
            <person name="Heger A."/>
            <person name="Jurka J."/>
            <person name="Kamal M."/>
            <person name="Mauceli E."/>
            <person name="Searle S.M."/>
            <person name="Sharpe T."/>
            <person name="Baker M.L."/>
            <person name="Batzer M.A."/>
            <person name="Benos P.V."/>
            <person name="Belov K."/>
            <person name="Clamp M."/>
            <person name="Cook A."/>
            <person name="Cuff J."/>
            <person name="Das R."/>
            <person name="Davidow L."/>
            <person name="Deakin J.E."/>
            <person name="Fazzari M.J."/>
            <person name="Glass J.L."/>
            <person name="Grabherr M."/>
            <person name="Greally J.M."/>
            <person name="Gu W."/>
            <person name="Hore T.A."/>
            <person name="Huttley G.A."/>
            <person name="Kleber M."/>
            <person name="Jirtle R.L."/>
            <person name="Koina E."/>
            <person name="Lee J.T."/>
            <person name="Mahony S."/>
            <person name="Marra M.A."/>
            <person name="Miller R.D."/>
            <person name="Nicholls R.D."/>
            <person name="Oda M."/>
            <person name="Papenfuss A.T."/>
            <person name="Parra Z.E."/>
            <person name="Pollock D.D."/>
            <person name="Ray D.A."/>
            <person name="Schein J.E."/>
            <person name="Speed T.P."/>
            <person name="Thompson K."/>
            <person name="VandeBerg J.L."/>
            <person name="Wade C.M."/>
            <person name="Walker J.A."/>
            <person name="Waters P.D."/>
            <person name="Webber C."/>
            <person name="Weidman J.R."/>
            <person name="Xie X."/>
            <person name="Zody M.C."/>
            <person name="Baldwin J."/>
            <person name="Abdouelleil A."/>
            <person name="Abdulkadir J."/>
            <person name="Abebe A."/>
            <person name="Abera B."/>
            <person name="Abreu J."/>
            <person name="Acer S.C."/>
            <person name="Aftuck L."/>
            <person name="Alexander A."/>
            <person name="An P."/>
            <person name="Anderson E."/>
            <person name="Anderson S."/>
            <person name="Arachi H."/>
            <person name="Azer M."/>
            <person name="Bachantsang P."/>
            <person name="Barry A."/>
            <person name="Bayul T."/>
            <person name="Berlin A."/>
            <person name="Bessette D."/>
            <person name="Bloom T."/>
            <person name="Bloom T."/>
            <person name="Boguslavskiy L."/>
            <person name="Bonnet C."/>
            <person name="Boukhgalter B."/>
            <person name="Bourzgui I."/>
            <person name="Brown A."/>
            <person name="Cahill P."/>
            <person name="Channer S."/>
            <person name="Cheshatsang Y."/>
            <person name="Chuda L."/>
            <person name="Citroen M."/>
            <person name="Collymore A."/>
            <person name="Cooke P."/>
            <person name="Costello M."/>
            <person name="D'Aco K."/>
            <person name="Daza R."/>
            <person name="De Haan G."/>
            <person name="DeGray S."/>
            <person name="DeMaso C."/>
            <person name="Dhargay N."/>
            <person name="Dooley K."/>
            <person name="Dooley E."/>
            <person name="Doricent M."/>
            <person name="Dorje P."/>
            <person name="Dorjee K."/>
            <person name="Dupes A."/>
            <person name="Elong R."/>
            <person name="Falk J."/>
            <person name="Farina A."/>
            <person name="Faro S."/>
            <person name="Ferguson D."/>
            <person name="Fisher S."/>
            <person name="Foley C.D."/>
            <person name="Franke A."/>
            <person name="Friedrich D."/>
            <person name="Gadbois L."/>
            <person name="Gearin G."/>
            <person name="Gearin C.R."/>
            <person name="Giannoukos G."/>
            <person name="Goode T."/>
            <person name="Graham J."/>
            <person name="Grandbois E."/>
            <person name="Grewal S."/>
            <person name="Gyaltsen K."/>
            <person name="Hafez N."/>
            <person name="Hagos B."/>
            <person name="Hall J."/>
            <person name="Henson C."/>
            <person name="Hollinger A."/>
            <person name="Honan T."/>
            <person name="Huard M.D."/>
            <person name="Hughes L."/>
            <person name="Hurhula B."/>
            <person name="Husby M.E."/>
            <person name="Kamat A."/>
            <person name="Kanga B."/>
            <person name="Kashin S."/>
            <person name="Khazanovich D."/>
            <person name="Kisner P."/>
            <person name="Lance K."/>
            <person name="Lara M."/>
            <person name="Lee W."/>
            <person name="Lennon N."/>
            <person name="Letendre F."/>
            <person name="LeVine R."/>
            <person name="Lipovsky A."/>
            <person name="Liu X."/>
            <person name="Liu J."/>
            <person name="Liu S."/>
            <person name="Lokyitsang T."/>
            <person name="Lokyitsang Y."/>
            <person name="Lubonja R."/>
            <person name="Lui A."/>
            <person name="MacDonald P."/>
            <person name="Magnisalis V."/>
            <person name="Maru K."/>
            <person name="Matthews C."/>
            <person name="McCusker W."/>
            <person name="McDonough S."/>
            <person name="Mehta T."/>
            <person name="Meldrim J."/>
            <person name="Meneus L."/>
            <person name="Mihai O."/>
            <person name="Mihalev A."/>
            <person name="Mihova T."/>
            <person name="Mittelman R."/>
            <person name="Mlenga V."/>
            <person name="Montmayeur A."/>
            <person name="Mulrain L."/>
            <person name="Navidi A."/>
            <person name="Naylor J."/>
            <person name="Negash T."/>
            <person name="Nguyen T."/>
            <person name="Nguyen N."/>
            <person name="Nicol R."/>
            <person name="Norbu C."/>
            <person name="Norbu N."/>
            <person name="Novod N."/>
            <person name="O'Neill B."/>
            <person name="Osman S."/>
            <person name="Markiewicz E."/>
            <person name="Oyono O.L."/>
            <person name="Patti C."/>
            <person name="Phunkhang P."/>
            <person name="Pierre F."/>
            <person name="Priest M."/>
            <person name="Raghuraman S."/>
            <person name="Rege F."/>
            <person name="Reyes R."/>
            <person name="Rise C."/>
            <person name="Rogov P."/>
            <person name="Ross K."/>
            <person name="Ryan E."/>
            <person name="Settipalli S."/>
            <person name="Shea T."/>
            <person name="Sherpa N."/>
            <person name="Shi L."/>
            <person name="Shih D."/>
            <person name="Sparrow T."/>
            <person name="Spaulding J."/>
            <person name="Stalker J."/>
            <person name="Stange-Thomann N."/>
            <person name="Stavropoulos S."/>
            <person name="Stone C."/>
            <person name="Strader C."/>
            <person name="Tesfaye S."/>
            <person name="Thomson T."/>
            <person name="Thoulutsang Y."/>
            <person name="Thoulutsang D."/>
            <person name="Topham K."/>
            <person name="Topping I."/>
            <person name="Tsamla T."/>
            <person name="Vassiliev H."/>
            <person name="Vo A."/>
            <person name="Wangchuk T."/>
            <person name="Wangdi T."/>
            <person name="Weiand M."/>
            <person name="Wilkinson J."/>
            <person name="Wilson A."/>
            <person name="Yadav S."/>
            <person name="Young G."/>
            <person name="Yu Q."/>
            <person name="Zembek L."/>
            <person name="Zhong D."/>
            <person name="Zimmer A."/>
            <person name="Zwirko Z."/>
            <person name="Jaffe D.B."/>
            <person name="Alvarez P."/>
            <person name="Brockman W."/>
            <person name="Butler J."/>
            <person name="Chin C."/>
            <person name="Gnerre S."/>
            <person name="MacCallum I."/>
            <person name="Graves J.A."/>
            <person name="Ponting C.P."/>
            <person name="Breen M."/>
            <person name="Samollow P.B."/>
            <person name="Lander E.S."/>
            <person name="Lindblad-Toh K."/>
        </authorList>
    </citation>
    <scope>NUCLEOTIDE SEQUENCE [LARGE SCALE GENOMIC DNA]</scope>
</reference>
<evidence type="ECO:0000313" key="15">
    <source>
        <dbReference type="Proteomes" id="UP000002280"/>
    </source>
</evidence>
<feature type="domain" description="Immunoglobulin" evidence="13">
    <location>
        <begin position="35"/>
        <end position="118"/>
    </location>
</feature>
<organism evidence="14 15">
    <name type="scientific">Monodelphis domestica</name>
    <name type="common">Gray short-tailed opossum</name>
    <dbReference type="NCBI Taxonomy" id="13616"/>
    <lineage>
        <taxon>Eukaryota</taxon>
        <taxon>Metazoa</taxon>
        <taxon>Chordata</taxon>
        <taxon>Craniata</taxon>
        <taxon>Vertebrata</taxon>
        <taxon>Euteleostomi</taxon>
        <taxon>Mammalia</taxon>
        <taxon>Metatheria</taxon>
        <taxon>Didelphimorphia</taxon>
        <taxon>Didelphidae</taxon>
        <taxon>Monodelphis</taxon>
    </lineage>
</organism>
<reference evidence="14" key="2">
    <citation type="submission" date="2025-08" db="UniProtKB">
        <authorList>
            <consortium name="Ensembl"/>
        </authorList>
    </citation>
    <scope>IDENTIFICATION</scope>
</reference>
<feature type="compositionally biased region" description="Basic and acidic residues" evidence="11">
    <location>
        <begin position="269"/>
        <end position="280"/>
    </location>
</feature>
<dbReference type="GeneID" id="103096673"/>
<name>A0A5F8HEK5_MONDO</name>
<gene>
    <name evidence="14" type="primary">LOC103096673</name>
</gene>
<comment type="subcellular location">
    <subcellularLocation>
        <location evidence="1">Cell membrane</location>
        <topology evidence="1">Single-pass membrane protein</topology>
    </subcellularLocation>
</comment>
<keyword evidence="2" id="KW-1003">Cell membrane</keyword>
<dbReference type="InterPro" id="IPR013783">
    <property type="entry name" value="Ig-like_fold"/>
</dbReference>
<dbReference type="OrthoDB" id="9451149at2759"/>
<keyword evidence="5" id="KW-0677">Repeat</keyword>
<dbReference type="Bgee" id="ENSMODG00000047109">
    <property type="expression patterns" value="Expressed in testis and 7 other cell types or tissues"/>
</dbReference>
<evidence type="ECO:0000256" key="12">
    <source>
        <dbReference type="SAM" id="SignalP"/>
    </source>
</evidence>
<dbReference type="SUPFAM" id="SSF48726">
    <property type="entry name" value="Immunoglobulin"/>
    <property type="match status" value="2"/>
</dbReference>
<dbReference type="Proteomes" id="UP000002280">
    <property type="component" value="Chromosome 4"/>
</dbReference>
<feature type="chain" id="PRO_5023944340" evidence="12">
    <location>
        <begin position="22"/>
        <end position="295"/>
    </location>
</feature>
<feature type="domain" description="Immunoglobulin" evidence="13">
    <location>
        <begin position="129"/>
        <end position="214"/>
    </location>
</feature>
<evidence type="ECO:0000256" key="10">
    <source>
        <dbReference type="ARBA" id="ARBA00023319"/>
    </source>
</evidence>
<dbReference type="KEGG" id="mdo:103096673"/>